<gene>
    <name evidence="1" type="ORF">GCM10025863_24120</name>
</gene>
<dbReference type="Proteomes" id="UP001321543">
    <property type="component" value="Chromosome"/>
</dbReference>
<reference evidence="2" key="1">
    <citation type="journal article" date="2019" name="Int. J. Syst. Evol. Microbiol.">
        <title>The Global Catalogue of Microorganisms (GCM) 10K type strain sequencing project: providing services to taxonomists for standard genome sequencing and annotation.</title>
        <authorList>
            <consortium name="The Broad Institute Genomics Platform"/>
            <consortium name="The Broad Institute Genome Sequencing Center for Infectious Disease"/>
            <person name="Wu L."/>
            <person name="Ma J."/>
        </authorList>
    </citation>
    <scope>NUCLEOTIDE SEQUENCE [LARGE SCALE GENOMIC DNA]</scope>
    <source>
        <strain evidence="2">NBRC 106310</strain>
    </source>
</reference>
<dbReference type="PROSITE" id="PS51257">
    <property type="entry name" value="PROKAR_LIPOPROTEIN"/>
    <property type="match status" value="1"/>
</dbReference>
<accession>A0ABM8FW53</accession>
<protein>
    <submittedName>
        <fullName evidence="1">Uncharacterized protein</fullName>
    </submittedName>
</protein>
<evidence type="ECO:0000313" key="2">
    <source>
        <dbReference type="Proteomes" id="UP001321543"/>
    </source>
</evidence>
<dbReference type="EMBL" id="AP027728">
    <property type="protein sequence ID" value="BDZ39798.1"/>
    <property type="molecule type" value="Genomic_DNA"/>
</dbReference>
<organism evidence="1 2">
    <name type="scientific">Microbacterium suwonense</name>
    <dbReference type="NCBI Taxonomy" id="683047"/>
    <lineage>
        <taxon>Bacteria</taxon>
        <taxon>Bacillati</taxon>
        <taxon>Actinomycetota</taxon>
        <taxon>Actinomycetes</taxon>
        <taxon>Micrococcales</taxon>
        <taxon>Microbacteriaceae</taxon>
        <taxon>Microbacterium</taxon>
    </lineage>
</organism>
<name>A0ABM8FW53_9MICO</name>
<evidence type="ECO:0000313" key="1">
    <source>
        <dbReference type="EMBL" id="BDZ39798.1"/>
    </source>
</evidence>
<proteinExistence type="predicted"/>
<sequence length="170" mass="17741">MGNTRMRHSAASRVAAGAIGIVIAGMLTGCFANPLDDIVKKAAESSSEEAAKNIAEDLVEGLGGDELDIEFGDLPADFPDGITLVSENVMQSMSTQDGLMVVVSDPRSMTELVAQVEADFSGWEEVSRVNAGPSTILAYKKDGLPGVVVTIMDEDDGEDAVVGYTISGVE</sequence>
<keyword evidence="2" id="KW-1185">Reference proteome</keyword>